<sequence length="366" mass="38445">MSHFQGSPPPQGGYYPPPPEKGNYPPPSGAPPGQPSFAPPPQQSFAPPPQQSFAPPPQQSFAPPPNQFSPPPQEQRGSQQYFSPPPQNFGPPSGPPPPQQTPQQPQNFQPQGPPQAGPSAPVAQVGGAISQELVGKFNGGSYRIDHRDSNTILTMILAHGCPITAKPGAMVAMAATVTLKGSVKVSLKKLISGGELAHSTYTGPGEVILAPASLGDIVPIRLDGNQQWTMGKDAWLANTQGIVRDYKSQGIGSAMFSGEGLFVYKITGQGVLFVTSLGAIIQKNLAPNEQYIVDNGHLVAWNCKYIIERIASGGIISALSSNEGLVCRFTGPGTVFIQTRNPTEFGSWIRSHVPTGGGGASSLLSF</sequence>
<dbReference type="AlphaFoldDB" id="A0AAN8NJZ6"/>
<dbReference type="NCBIfam" id="TIGR00266">
    <property type="entry name" value="TIGR00266 family protein"/>
    <property type="match status" value="1"/>
</dbReference>
<comment type="caution">
    <text evidence="3">The sequence shown here is derived from an EMBL/GenBank/DDBJ whole genome shotgun (WGS) entry which is preliminary data.</text>
</comment>
<keyword evidence="1" id="KW-0496">Mitochondrion</keyword>
<accession>A0AAN8NJZ6</accession>
<evidence type="ECO:0000256" key="1">
    <source>
        <dbReference type="RuleBase" id="RU363045"/>
    </source>
</evidence>
<evidence type="ECO:0000256" key="2">
    <source>
        <dbReference type="SAM" id="MobiDB-lite"/>
    </source>
</evidence>
<feature type="compositionally biased region" description="Pro residues" evidence="2">
    <location>
        <begin position="7"/>
        <end position="73"/>
    </location>
</feature>
<keyword evidence="4" id="KW-1185">Reference proteome</keyword>
<name>A0AAN8NJZ6_9PEZI</name>
<feature type="compositionally biased region" description="Pro residues" evidence="2">
    <location>
        <begin position="83"/>
        <end position="100"/>
    </location>
</feature>
<comment type="subcellular location">
    <subcellularLocation>
        <location evidence="1">Mitochondrion</location>
    </subcellularLocation>
</comment>
<feature type="region of interest" description="Disordered" evidence="2">
    <location>
        <begin position="1"/>
        <end position="123"/>
    </location>
</feature>
<reference evidence="3 4" key="1">
    <citation type="submission" date="2019-10" db="EMBL/GenBank/DDBJ databases">
        <authorList>
            <person name="Palmer J.M."/>
        </authorList>
    </citation>
    <scope>NUCLEOTIDE SEQUENCE [LARGE SCALE GENOMIC DNA]</scope>
    <source>
        <strain evidence="3 4">TWF506</strain>
    </source>
</reference>
<evidence type="ECO:0000313" key="4">
    <source>
        <dbReference type="Proteomes" id="UP001307849"/>
    </source>
</evidence>
<gene>
    <name evidence="3" type="ORF">TWF506_007281</name>
</gene>
<dbReference type="Pfam" id="PF01987">
    <property type="entry name" value="AIM24"/>
    <property type="match status" value="1"/>
</dbReference>
<protein>
    <recommendedName>
        <fullName evidence="1">Altered inheritance of mitochondria protein 24, mitochondrial</fullName>
    </recommendedName>
</protein>
<dbReference type="Gene3D" id="3.60.160.10">
    <property type="entry name" value="Mitochondrial biogenesis AIM24"/>
    <property type="match status" value="1"/>
</dbReference>
<evidence type="ECO:0000313" key="3">
    <source>
        <dbReference type="EMBL" id="KAK6514921.1"/>
    </source>
</evidence>
<dbReference type="InterPro" id="IPR016031">
    <property type="entry name" value="Trp_RNA-bd_attenuator-like_dom"/>
</dbReference>
<dbReference type="PANTHER" id="PTHR43657:SF1">
    <property type="entry name" value="ALTERED INHERITANCE OF MITOCHONDRIA PROTEIN 24, MITOCHONDRIAL"/>
    <property type="match status" value="1"/>
</dbReference>
<feature type="compositionally biased region" description="Low complexity" evidence="2">
    <location>
        <begin position="101"/>
        <end position="110"/>
    </location>
</feature>
<comment type="similarity">
    <text evidence="1">Belongs to the AIM24 family.</text>
</comment>
<proteinExistence type="inferred from homology"/>
<dbReference type="Proteomes" id="UP001307849">
    <property type="component" value="Unassembled WGS sequence"/>
</dbReference>
<dbReference type="GO" id="GO:0005739">
    <property type="term" value="C:mitochondrion"/>
    <property type="evidence" value="ECO:0007669"/>
    <property type="project" value="UniProtKB-SubCell"/>
</dbReference>
<organism evidence="3 4">
    <name type="scientific">Arthrobotrys conoides</name>
    <dbReference type="NCBI Taxonomy" id="74498"/>
    <lineage>
        <taxon>Eukaryota</taxon>
        <taxon>Fungi</taxon>
        <taxon>Dikarya</taxon>
        <taxon>Ascomycota</taxon>
        <taxon>Pezizomycotina</taxon>
        <taxon>Orbiliomycetes</taxon>
        <taxon>Orbiliales</taxon>
        <taxon>Orbiliaceae</taxon>
        <taxon>Arthrobotrys</taxon>
    </lineage>
</organism>
<dbReference type="InterPro" id="IPR002838">
    <property type="entry name" value="AIM24"/>
</dbReference>
<dbReference type="SUPFAM" id="SSF51219">
    <property type="entry name" value="TRAP-like"/>
    <property type="match status" value="1"/>
</dbReference>
<dbReference type="PANTHER" id="PTHR43657">
    <property type="entry name" value="TRYPTOPHAN RNA-BINDING ATTENUATOR PROTEIN-LIKE PROTEIN"/>
    <property type="match status" value="1"/>
</dbReference>
<dbReference type="InterPro" id="IPR036983">
    <property type="entry name" value="AIM24_sf"/>
</dbReference>
<dbReference type="EMBL" id="JAVHJM010000004">
    <property type="protein sequence ID" value="KAK6514921.1"/>
    <property type="molecule type" value="Genomic_DNA"/>
</dbReference>